<reference evidence="1 2" key="1">
    <citation type="submission" date="2010-12" db="EMBL/GenBank/DDBJ databases">
        <authorList>
            <person name="Muzny D."/>
            <person name="Qin X."/>
            <person name="Buhay C."/>
            <person name="Dugan-Rocha S."/>
            <person name="Ding Y."/>
            <person name="Chen G."/>
            <person name="Hawes A."/>
            <person name="Holder M."/>
            <person name="Jhangiani S."/>
            <person name="Johnson A."/>
            <person name="Khan Z."/>
            <person name="Li Z."/>
            <person name="Liu W."/>
            <person name="Liu X."/>
            <person name="Perez L."/>
            <person name="Shen H."/>
            <person name="Wang Q."/>
            <person name="Watt J."/>
            <person name="Xi L."/>
            <person name="Xin Y."/>
            <person name="Zhou J."/>
            <person name="Deng J."/>
            <person name="Jiang H."/>
            <person name="Liu Y."/>
            <person name="Qu J."/>
            <person name="Song X.-Z."/>
            <person name="Zhang L."/>
            <person name="Villasana D."/>
            <person name="Johnson A."/>
            <person name="Liu J."/>
            <person name="Liyanage D."/>
            <person name="Lorensuhewa L."/>
            <person name="Robinson T."/>
            <person name="Song A."/>
            <person name="Song B.-B."/>
            <person name="Dinh H."/>
            <person name="Thornton R."/>
            <person name="Coyle M."/>
            <person name="Francisco L."/>
            <person name="Jackson L."/>
            <person name="Javaid M."/>
            <person name="Korchina V."/>
            <person name="Kovar C."/>
            <person name="Mata R."/>
            <person name="Mathew T."/>
            <person name="Ngo R."/>
            <person name="Nguyen L."/>
            <person name="Nguyen N."/>
            <person name="Okwuonu G."/>
            <person name="Ongeri F."/>
            <person name="Pham C."/>
            <person name="Simmons D."/>
            <person name="Wilczek-Boney K."/>
            <person name="Hale W."/>
            <person name="Jakkamsetti A."/>
            <person name="Pham P."/>
            <person name="Ruth R."/>
            <person name="San Lucas F."/>
            <person name="Warren J."/>
            <person name="Zhang J."/>
            <person name="Zhao Z."/>
            <person name="Zhou C."/>
            <person name="Zhu D."/>
            <person name="Lee S."/>
            <person name="Bess C."/>
            <person name="Blankenburg K."/>
            <person name="Forbes L."/>
            <person name="Fu Q."/>
            <person name="Gubbala S."/>
            <person name="Hirani K."/>
            <person name="Jayaseelan J.C."/>
            <person name="Lara F."/>
            <person name="Munidasa M."/>
            <person name="Palculict T."/>
            <person name="Patil S."/>
            <person name="Pu L.-L."/>
            <person name="Saada N."/>
            <person name="Tang L."/>
            <person name="Weissenberger G."/>
            <person name="Zhu Y."/>
            <person name="Hemphill L."/>
            <person name="Shang Y."/>
            <person name="Youmans B."/>
            <person name="Ayvaz T."/>
            <person name="Ross M."/>
            <person name="Santibanez J."/>
            <person name="Aqrawi P."/>
            <person name="Gross S."/>
            <person name="Joshi V."/>
            <person name="Fowler G."/>
            <person name="Nazareth L."/>
            <person name="Reid J."/>
            <person name="Worley K."/>
            <person name="Petrosino J."/>
            <person name="Highlander S."/>
            <person name="Gibbs R."/>
        </authorList>
    </citation>
    <scope>NUCLEOTIDE SEQUENCE [LARGE SCALE GENOMIC DNA]</scope>
    <source>
        <strain evidence="1 2">JV21</strain>
    </source>
</reference>
<accession>A0A828QYW0</accession>
<dbReference type="Proteomes" id="UP000005813">
    <property type="component" value="Unassembled WGS sequence"/>
</dbReference>
<evidence type="ECO:0000313" key="1">
    <source>
        <dbReference type="EMBL" id="EFU72446.1"/>
    </source>
</evidence>
<proteinExistence type="predicted"/>
<sequence length="62" mass="6954">MDFNARQMMIFEANLNAIEDENLKKELSEIVAKDYQFSQGDDPLDINANGGGGVTPYFIKIL</sequence>
<dbReference type="EMBL" id="AEPU01000008">
    <property type="protein sequence ID" value="EFU72446.1"/>
    <property type="molecule type" value="Genomic_DNA"/>
</dbReference>
<protein>
    <submittedName>
        <fullName evidence="1">Uncharacterized protein</fullName>
    </submittedName>
</protein>
<organism evidence="1 2">
    <name type="scientific">Campylobacter upsaliensis JV21</name>
    <dbReference type="NCBI Taxonomy" id="888826"/>
    <lineage>
        <taxon>Bacteria</taxon>
        <taxon>Pseudomonadati</taxon>
        <taxon>Campylobacterota</taxon>
        <taxon>Epsilonproteobacteria</taxon>
        <taxon>Campylobacterales</taxon>
        <taxon>Campylobacteraceae</taxon>
        <taxon>Campylobacter</taxon>
    </lineage>
</organism>
<dbReference type="AlphaFoldDB" id="A0A828QYW0"/>
<evidence type="ECO:0000313" key="2">
    <source>
        <dbReference type="Proteomes" id="UP000005813"/>
    </source>
</evidence>
<comment type="caution">
    <text evidence="1">The sequence shown here is derived from an EMBL/GenBank/DDBJ whole genome shotgun (WGS) entry which is preliminary data.</text>
</comment>
<gene>
    <name evidence="1" type="ORF">HMPREF9400_0194</name>
</gene>
<name>A0A828QYW0_CAMUP</name>
<dbReference type="RefSeq" id="WP_004276773.1">
    <property type="nucleotide sequence ID" value="NZ_GL622227.1"/>
</dbReference>